<dbReference type="PROSITE" id="PS51194">
    <property type="entry name" value="HELICASE_CTER"/>
    <property type="match status" value="1"/>
</dbReference>
<dbReference type="GO" id="GO:0000785">
    <property type="term" value="C:chromatin"/>
    <property type="evidence" value="ECO:0007669"/>
    <property type="project" value="TreeGrafter"/>
</dbReference>
<reference evidence="4" key="2">
    <citation type="submission" date="2015-06" db="UniProtKB">
        <authorList>
            <consortium name="EnsemblMetazoa"/>
        </authorList>
    </citation>
    <scope>IDENTIFICATION</scope>
</reference>
<dbReference type="GO" id="GO:0003677">
    <property type="term" value="F:DNA binding"/>
    <property type="evidence" value="ECO:0007669"/>
    <property type="project" value="TreeGrafter"/>
</dbReference>
<evidence type="ECO:0000313" key="4">
    <source>
        <dbReference type="EnsemblMetazoa" id="MESCA011156-PA"/>
    </source>
</evidence>
<keyword evidence="2" id="KW-0539">Nucleus</keyword>
<dbReference type="InterPro" id="IPR001650">
    <property type="entry name" value="Helicase_C-like"/>
</dbReference>
<dbReference type="EMBL" id="CAQQ02383078">
    <property type="status" value="NOT_ANNOTATED_CDS"/>
    <property type="molecule type" value="Genomic_DNA"/>
</dbReference>
<sequence length="159" mass="18610">MVELSPLQKDIMKKIIDRELSYVDFDGELKMARLNFLMIQLRKCTNHPYLLKGVEKEPFTTDYSLVENCGKLLVLHKLLERLKAEGSRVLIFSQFVIMLDILEDYLNWQEYEYCRLDGRMFKKTRESEINEFNKENSSKFVFLLSTRAGGLGINLTAAN</sequence>
<organism evidence="4 5">
    <name type="scientific">Megaselia scalaris</name>
    <name type="common">Humpbacked fly</name>
    <name type="synonym">Phora scalaris</name>
    <dbReference type="NCBI Taxonomy" id="36166"/>
    <lineage>
        <taxon>Eukaryota</taxon>
        <taxon>Metazoa</taxon>
        <taxon>Ecdysozoa</taxon>
        <taxon>Arthropoda</taxon>
        <taxon>Hexapoda</taxon>
        <taxon>Insecta</taxon>
        <taxon>Pterygota</taxon>
        <taxon>Neoptera</taxon>
        <taxon>Endopterygota</taxon>
        <taxon>Diptera</taxon>
        <taxon>Brachycera</taxon>
        <taxon>Muscomorpha</taxon>
        <taxon>Platypezoidea</taxon>
        <taxon>Phoridae</taxon>
        <taxon>Megaseliini</taxon>
        <taxon>Megaselia</taxon>
    </lineage>
</organism>
<dbReference type="PANTHER" id="PTHR45623">
    <property type="entry name" value="CHROMODOMAIN-HELICASE-DNA-BINDING PROTEIN 3-RELATED-RELATED"/>
    <property type="match status" value="1"/>
</dbReference>
<dbReference type="GO" id="GO:0003682">
    <property type="term" value="F:chromatin binding"/>
    <property type="evidence" value="ECO:0007669"/>
    <property type="project" value="TreeGrafter"/>
</dbReference>
<dbReference type="AlphaFoldDB" id="T1H4E7"/>
<feature type="domain" description="Helicase C-terminal" evidence="3">
    <location>
        <begin position="74"/>
        <end position="159"/>
    </location>
</feature>
<dbReference type="SUPFAM" id="SSF52540">
    <property type="entry name" value="P-loop containing nucleoside triphosphate hydrolases"/>
    <property type="match status" value="1"/>
</dbReference>
<dbReference type="GO" id="GO:0140658">
    <property type="term" value="F:ATP-dependent chromatin remodeler activity"/>
    <property type="evidence" value="ECO:0007669"/>
    <property type="project" value="TreeGrafter"/>
</dbReference>
<proteinExistence type="predicted"/>
<dbReference type="Pfam" id="PF00271">
    <property type="entry name" value="Helicase_C"/>
    <property type="match status" value="1"/>
</dbReference>
<dbReference type="CDD" id="cd18793">
    <property type="entry name" value="SF2_C_SNF"/>
    <property type="match status" value="1"/>
</dbReference>
<dbReference type="HOGENOM" id="CLU_1665119_0_0_1"/>
<keyword evidence="5" id="KW-1185">Reference proteome</keyword>
<evidence type="ECO:0000313" key="5">
    <source>
        <dbReference type="Proteomes" id="UP000015102"/>
    </source>
</evidence>
<dbReference type="OMA" id="NPENEFF"/>
<protein>
    <recommendedName>
        <fullName evidence="3">Helicase C-terminal domain-containing protein</fullName>
    </recommendedName>
</protein>
<reference evidence="5" key="1">
    <citation type="submission" date="2013-02" db="EMBL/GenBank/DDBJ databases">
        <authorList>
            <person name="Hughes D."/>
        </authorList>
    </citation>
    <scope>NUCLEOTIDE SEQUENCE</scope>
    <source>
        <strain>Durham</strain>
        <strain evidence="5">NC isolate 2 -- Noor lab</strain>
    </source>
</reference>
<keyword evidence="1" id="KW-0378">Hydrolase</keyword>
<name>T1H4E7_MEGSC</name>
<accession>T1H4E7</accession>
<dbReference type="Proteomes" id="UP000015102">
    <property type="component" value="Unassembled WGS sequence"/>
</dbReference>
<evidence type="ECO:0000259" key="3">
    <source>
        <dbReference type="PROSITE" id="PS51194"/>
    </source>
</evidence>
<evidence type="ECO:0000256" key="1">
    <source>
        <dbReference type="ARBA" id="ARBA00022801"/>
    </source>
</evidence>
<dbReference type="InterPro" id="IPR027417">
    <property type="entry name" value="P-loop_NTPase"/>
</dbReference>
<dbReference type="GO" id="GO:0005634">
    <property type="term" value="C:nucleus"/>
    <property type="evidence" value="ECO:0007669"/>
    <property type="project" value="TreeGrafter"/>
</dbReference>
<dbReference type="STRING" id="36166.T1H4E7"/>
<dbReference type="Gene3D" id="3.40.50.300">
    <property type="entry name" value="P-loop containing nucleotide triphosphate hydrolases"/>
    <property type="match status" value="1"/>
</dbReference>
<dbReference type="GO" id="GO:0016887">
    <property type="term" value="F:ATP hydrolysis activity"/>
    <property type="evidence" value="ECO:0007669"/>
    <property type="project" value="TreeGrafter"/>
</dbReference>
<dbReference type="InterPro" id="IPR049730">
    <property type="entry name" value="SNF2/RAD54-like_C"/>
</dbReference>
<dbReference type="GO" id="GO:0042393">
    <property type="term" value="F:histone binding"/>
    <property type="evidence" value="ECO:0007669"/>
    <property type="project" value="TreeGrafter"/>
</dbReference>
<dbReference type="GO" id="GO:0034728">
    <property type="term" value="P:nucleosome organization"/>
    <property type="evidence" value="ECO:0007669"/>
    <property type="project" value="TreeGrafter"/>
</dbReference>
<dbReference type="EnsemblMetazoa" id="MESCA011156-RA">
    <property type="protein sequence ID" value="MESCA011156-PA"/>
    <property type="gene ID" value="MESCA011156"/>
</dbReference>
<dbReference type="PANTHER" id="PTHR45623:SF49">
    <property type="entry name" value="SWI_SNF-RELATED MATRIX-ASSOCIATED ACTIN-DEPENDENT REGULATOR OF CHROMATIN SUBFAMILY A MEMBER 5"/>
    <property type="match status" value="1"/>
</dbReference>
<evidence type="ECO:0000256" key="2">
    <source>
        <dbReference type="ARBA" id="ARBA00023242"/>
    </source>
</evidence>